<sequence length="712" mass="78232">VEADNLIKEDIRPIRYTCHARQWCLEHLTHLIAGADLHRHYDYWVALATFVNVYRSVGNPIRVKMEWERLRPHDDALKIIKRRLPPRPLRGRWSSVNETEKWVGEVGAWRHLPSIFLSAMVVPDAFAEIQRKLHPTVAAKAAAKAKAVAKGKSKANVTIHLLKKPKPKKPKQMPKVAKTKTTSVVLESRFGDSADVLEELVGESCKLYSVKKGKWTTNAMMSVSSKWFWCTMHVSSTARAGLEAFSQMLRKYQEYDPFAASEKHMQELRDGHLPSPTKPPLVVQLVSGRALDVYDQVCGLLNPMSSKDTWENPLNDIINEGYLQGDDRDSSLSKWLGKAVEAVLAVACDYKRRILDPVCGLFPTRLFWLIVSPPSEKCPCRGRVAVEILSNAFTDDFTVKFKEHWFTDVMGCADTGECSLMMYTYLCDVAATFKECESTEFADEDCEIDGGVGPEDASVGADQAGGGDDADVGPGADQPSGGHWAPQPPHPVYERMRATATGQSGACGHYVPPRVYDRVVQEKASRLWLRFRKRIEAELGQAFATSSRFAYSANVDGSSQLLVPILKFGRCTYWFAVLELGESESGLERVPPEGRDLGCAHIPLPVTFHSSLQVMCNLAMLGATLDSVAVFTLDWYSINAANILDVARISLATLARKPTPKPGEPAEPAAAEGGVGDDPEPEGVDGQAGGDGEGEGDDDVAGMGETAGDVLQ</sequence>
<reference evidence="2" key="1">
    <citation type="submission" date="2023-10" db="EMBL/GenBank/DDBJ databases">
        <authorList>
            <person name="Chen Y."/>
            <person name="Shah S."/>
            <person name="Dougan E. K."/>
            <person name="Thang M."/>
            <person name="Chan C."/>
        </authorList>
    </citation>
    <scope>NUCLEOTIDE SEQUENCE [LARGE SCALE GENOMIC DNA]</scope>
</reference>
<feature type="non-terminal residue" evidence="2">
    <location>
        <position position="712"/>
    </location>
</feature>
<evidence type="ECO:0000313" key="3">
    <source>
        <dbReference type="Proteomes" id="UP001189429"/>
    </source>
</evidence>
<feature type="region of interest" description="Disordered" evidence="1">
    <location>
        <begin position="656"/>
        <end position="712"/>
    </location>
</feature>
<proteinExistence type="predicted"/>
<dbReference type="Proteomes" id="UP001189429">
    <property type="component" value="Unassembled WGS sequence"/>
</dbReference>
<comment type="caution">
    <text evidence="2">The sequence shown here is derived from an EMBL/GenBank/DDBJ whole genome shotgun (WGS) entry which is preliminary data.</text>
</comment>
<dbReference type="EMBL" id="CAUYUJ010008758">
    <property type="protein sequence ID" value="CAK0824860.1"/>
    <property type="molecule type" value="Genomic_DNA"/>
</dbReference>
<feature type="non-terminal residue" evidence="2">
    <location>
        <position position="1"/>
    </location>
</feature>
<protein>
    <submittedName>
        <fullName evidence="2">Uncharacterized protein</fullName>
    </submittedName>
</protein>
<keyword evidence="3" id="KW-1185">Reference proteome</keyword>
<gene>
    <name evidence="2" type="ORF">PCOR1329_LOCUS25140</name>
</gene>
<feature type="region of interest" description="Disordered" evidence="1">
    <location>
        <begin position="452"/>
        <end position="491"/>
    </location>
</feature>
<accession>A0ABN9S5G5</accession>
<evidence type="ECO:0000256" key="1">
    <source>
        <dbReference type="SAM" id="MobiDB-lite"/>
    </source>
</evidence>
<organism evidence="2 3">
    <name type="scientific">Prorocentrum cordatum</name>
    <dbReference type="NCBI Taxonomy" id="2364126"/>
    <lineage>
        <taxon>Eukaryota</taxon>
        <taxon>Sar</taxon>
        <taxon>Alveolata</taxon>
        <taxon>Dinophyceae</taxon>
        <taxon>Prorocentrales</taxon>
        <taxon>Prorocentraceae</taxon>
        <taxon>Prorocentrum</taxon>
    </lineage>
</organism>
<name>A0ABN9S5G5_9DINO</name>
<evidence type="ECO:0000313" key="2">
    <source>
        <dbReference type="EMBL" id="CAK0824860.1"/>
    </source>
</evidence>